<dbReference type="eggNOG" id="ENOG502RV52">
    <property type="taxonomic scope" value="Eukaryota"/>
</dbReference>
<dbReference type="GO" id="GO:0005199">
    <property type="term" value="F:structural constituent of cell wall"/>
    <property type="evidence" value="ECO:0007669"/>
    <property type="project" value="InterPro"/>
</dbReference>
<dbReference type="HOGENOM" id="CLU_834623_0_0_1"/>
<feature type="chain" id="PRO_5004029494" evidence="2">
    <location>
        <begin position="17"/>
        <end position="353"/>
    </location>
</feature>
<evidence type="ECO:0000256" key="1">
    <source>
        <dbReference type="SAM" id="Phobius"/>
    </source>
</evidence>
<dbReference type="GO" id="GO:0031505">
    <property type="term" value="P:fungal-type cell wall organization"/>
    <property type="evidence" value="ECO:0007669"/>
    <property type="project" value="InterPro"/>
</dbReference>
<dbReference type="PANTHER" id="PTHR35523:SF1">
    <property type="entry name" value="CELL WALL PROTEIN SED1"/>
    <property type="match status" value="1"/>
</dbReference>
<protein>
    <submittedName>
        <fullName evidence="3">Uncharacterized protein</fullName>
    </submittedName>
</protein>
<gene>
    <name evidence="3" type="ORF">DOTSEDRAFT_75206</name>
</gene>
<feature type="transmembrane region" description="Helical" evidence="1">
    <location>
        <begin position="329"/>
        <end position="352"/>
    </location>
</feature>
<keyword evidence="1" id="KW-1133">Transmembrane helix</keyword>
<evidence type="ECO:0000256" key="2">
    <source>
        <dbReference type="SAM" id="SignalP"/>
    </source>
</evidence>
<sequence length="353" mass="36774">MQYTIAAMALAGFAAALPQDNYGYADYSSAPAEYPTTTTPASYPTTSEVPEYYSTSCEEEPTQYPTSSPTAPSYYYNSTVTSPAYYNSSTKSTPAYYPISTEACDCPAPGYTDSMGRYSCNPAHSYPEGQFCDLVDSCYFLRTEGPGASAIPCTSTIEQYTTYCPTPTTITAYSKTYTVTSATTLTVCPGSCVYTTASLPPPEYTTATVSQYTTVCPTPTTVYAHGQTYPVTIASQTVTVCPGGCTVTQPAMPSGSSYTCPAAGSTDSMGRYSCNPANQYPAGQTCQQVDSCYFLIGAAPSASGYSSAAPVATGAYKPSGYPANPTTPAVYTGGAAVITVAPVALLALGALFL</sequence>
<dbReference type="PANTHER" id="PTHR35523">
    <property type="entry name" value="CELL WALL PROTEIN SED1"/>
    <property type="match status" value="1"/>
</dbReference>
<dbReference type="STRING" id="675120.M2XJ25"/>
<keyword evidence="4" id="KW-1185">Reference proteome</keyword>
<feature type="signal peptide" evidence="2">
    <location>
        <begin position="1"/>
        <end position="16"/>
    </location>
</feature>
<evidence type="ECO:0000313" key="3">
    <source>
        <dbReference type="EMBL" id="EME39457.1"/>
    </source>
</evidence>
<proteinExistence type="predicted"/>
<dbReference type="EMBL" id="KB446545">
    <property type="protein sequence ID" value="EME39457.1"/>
    <property type="molecule type" value="Genomic_DNA"/>
</dbReference>
<name>M2XJ25_DOTSN</name>
<keyword evidence="1" id="KW-0472">Membrane</keyword>
<dbReference type="Proteomes" id="UP000016933">
    <property type="component" value="Unassembled WGS sequence"/>
</dbReference>
<dbReference type="GO" id="GO:0009277">
    <property type="term" value="C:fungal-type cell wall"/>
    <property type="evidence" value="ECO:0007669"/>
    <property type="project" value="TreeGrafter"/>
</dbReference>
<evidence type="ECO:0000313" key="4">
    <source>
        <dbReference type="Proteomes" id="UP000016933"/>
    </source>
</evidence>
<keyword evidence="2" id="KW-0732">Signal</keyword>
<reference evidence="4" key="1">
    <citation type="journal article" date="2012" name="PLoS Genet.">
        <title>The genomes of the fungal plant pathogens Cladosporium fulvum and Dothistroma septosporum reveal adaptation to different hosts and lifestyles but also signatures of common ancestry.</title>
        <authorList>
            <person name="de Wit P.J.G.M."/>
            <person name="van der Burgt A."/>
            <person name="Oekmen B."/>
            <person name="Stergiopoulos I."/>
            <person name="Abd-Elsalam K.A."/>
            <person name="Aerts A.L."/>
            <person name="Bahkali A.H."/>
            <person name="Beenen H.G."/>
            <person name="Chettri P."/>
            <person name="Cox M.P."/>
            <person name="Datema E."/>
            <person name="de Vries R.P."/>
            <person name="Dhillon B."/>
            <person name="Ganley A.R."/>
            <person name="Griffiths S.A."/>
            <person name="Guo Y."/>
            <person name="Hamelin R.C."/>
            <person name="Henrissat B."/>
            <person name="Kabir M.S."/>
            <person name="Jashni M.K."/>
            <person name="Kema G."/>
            <person name="Klaubauf S."/>
            <person name="Lapidus A."/>
            <person name="Levasseur A."/>
            <person name="Lindquist E."/>
            <person name="Mehrabi R."/>
            <person name="Ohm R.A."/>
            <person name="Owen T.J."/>
            <person name="Salamov A."/>
            <person name="Schwelm A."/>
            <person name="Schijlen E."/>
            <person name="Sun H."/>
            <person name="van den Burg H.A."/>
            <person name="van Ham R.C.H.J."/>
            <person name="Zhang S."/>
            <person name="Goodwin S.B."/>
            <person name="Grigoriev I.V."/>
            <person name="Collemare J."/>
            <person name="Bradshaw R.E."/>
        </authorList>
    </citation>
    <scope>NUCLEOTIDE SEQUENCE [LARGE SCALE GENOMIC DNA]</scope>
    <source>
        <strain evidence="4">NZE10 / CBS 128990</strain>
    </source>
</reference>
<dbReference type="AlphaFoldDB" id="M2XJ25"/>
<organism evidence="3 4">
    <name type="scientific">Dothistroma septosporum (strain NZE10 / CBS 128990)</name>
    <name type="common">Red band needle blight fungus</name>
    <name type="synonym">Mycosphaerella pini</name>
    <dbReference type="NCBI Taxonomy" id="675120"/>
    <lineage>
        <taxon>Eukaryota</taxon>
        <taxon>Fungi</taxon>
        <taxon>Dikarya</taxon>
        <taxon>Ascomycota</taxon>
        <taxon>Pezizomycotina</taxon>
        <taxon>Dothideomycetes</taxon>
        <taxon>Dothideomycetidae</taxon>
        <taxon>Mycosphaerellales</taxon>
        <taxon>Mycosphaerellaceae</taxon>
        <taxon>Dothistroma</taxon>
    </lineage>
</organism>
<reference evidence="3 4" key="2">
    <citation type="journal article" date="2012" name="PLoS Pathog.">
        <title>Diverse lifestyles and strategies of plant pathogenesis encoded in the genomes of eighteen Dothideomycetes fungi.</title>
        <authorList>
            <person name="Ohm R.A."/>
            <person name="Feau N."/>
            <person name="Henrissat B."/>
            <person name="Schoch C.L."/>
            <person name="Horwitz B.A."/>
            <person name="Barry K.W."/>
            <person name="Condon B.J."/>
            <person name="Copeland A.C."/>
            <person name="Dhillon B."/>
            <person name="Glaser F."/>
            <person name="Hesse C.N."/>
            <person name="Kosti I."/>
            <person name="LaButti K."/>
            <person name="Lindquist E.A."/>
            <person name="Lucas S."/>
            <person name="Salamov A.A."/>
            <person name="Bradshaw R.E."/>
            <person name="Ciuffetti L."/>
            <person name="Hamelin R.C."/>
            <person name="Kema G.H.J."/>
            <person name="Lawrence C."/>
            <person name="Scott J.A."/>
            <person name="Spatafora J.W."/>
            <person name="Turgeon B.G."/>
            <person name="de Wit P.J.G.M."/>
            <person name="Zhong S."/>
            <person name="Goodwin S.B."/>
            <person name="Grigoriev I.V."/>
        </authorList>
    </citation>
    <scope>NUCLEOTIDE SEQUENCE [LARGE SCALE GENOMIC DNA]</scope>
    <source>
        <strain evidence="4">NZE10 / CBS 128990</strain>
    </source>
</reference>
<dbReference type="OMA" id="NVIDGCY"/>
<accession>M2XJ25</accession>
<dbReference type="OrthoDB" id="3836772at2759"/>
<dbReference type="InterPro" id="IPR038843">
    <property type="entry name" value="Sed1/Spi1"/>
</dbReference>
<keyword evidence="1" id="KW-0812">Transmembrane</keyword>